<accession>A0A9W7ZM14</accession>
<feature type="chain" id="PRO_5040915051" evidence="2">
    <location>
        <begin position="23"/>
        <end position="353"/>
    </location>
</feature>
<dbReference type="EMBL" id="JANBPU010000359">
    <property type="protein sequence ID" value="KAJ1912293.1"/>
    <property type="molecule type" value="Genomic_DNA"/>
</dbReference>
<dbReference type="GO" id="GO:0016788">
    <property type="term" value="F:hydrolase activity, acting on ester bonds"/>
    <property type="evidence" value="ECO:0007669"/>
    <property type="project" value="InterPro"/>
</dbReference>
<dbReference type="PANTHER" id="PTHR45648:SF22">
    <property type="entry name" value="GDSL LIPASE_ACYLHYDROLASE FAMILY PROTEIN (AFU_ORTHOLOGUE AFUA_4G14700)"/>
    <property type="match status" value="1"/>
</dbReference>
<name>A0A9W7ZM14_9FUNG</name>
<dbReference type="SUPFAM" id="SSF52266">
    <property type="entry name" value="SGNH hydrolase"/>
    <property type="match status" value="1"/>
</dbReference>
<organism evidence="3 4">
    <name type="scientific">Mycoemilia scoparia</name>
    <dbReference type="NCBI Taxonomy" id="417184"/>
    <lineage>
        <taxon>Eukaryota</taxon>
        <taxon>Fungi</taxon>
        <taxon>Fungi incertae sedis</taxon>
        <taxon>Zoopagomycota</taxon>
        <taxon>Kickxellomycotina</taxon>
        <taxon>Kickxellomycetes</taxon>
        <taxon>Kickxellales</taxon>
        <taxon>Kickxellaceae</taxon>
        <taxon>Mycoemilia</taxon>
    </lineage>
</organism>
<dbReference type="CDD" id="cd01846">
    <property type="entry name" value="fatty_acyltransferase_like"/>
    <property type="match status" value="1"/>
</dbReference>
<gene>
    <name evidence="3" type="ORF">H4219_005660</name>
</gene>
<dbReference type="Gene3D" id="3.40.50.1110">
    <property type="entry name" value="SGNH hydrolase"/>
    <property type="match status" value="1"/>
</dbReference>
<dbReference type="InterPro" id="IPR051058">
    <property type="entry name" value="GDSL_Est/Lipase"/>
</dbReference>
<sequence>MLFKSLISAASIALAAAVGVLGSNNIDKRRAFIVFGDSLSDNGNKLAIFGQPAYWKGRFSNGPVWNEYAAQILNLPLVNYAVGGATSSNTALVNGTKNGQFIPSLIDQIDAFLKNNTNVARPEDNFVAMNIGGNNILWPLAVDPAYVFANEDKIINGIASDIVTGCKKLLAAGYSRIVVQNMPPFWNAPGIGGPGPVQDLVKRFLTKANVAIKSGIDTLTASKDYDIDLLSIFDATSIFSTATADSEILKAIGSPDITNACVQSDSGMFKPDLEVCANGNQRFYYDLVHPSTRVHQFLGIFIAHHFVNPRKPADKVEIIKWLNYYHVDETTLENNPVTKYKINNVAGFLTPLP</sequence>
<keyword evidence="4" id="KW-1185">Reference proteome</keyword>
<evidence type="ECO:0000256" key="2">
    <source>
        <dbReference type="SAM" id="SignalP"/>
    </source>
</evidence>
<protein>
    <submittedName>
        <fullName evidence="3">Uncharacterized protein</fullName>
    </submittedName>
</protein>
<dbReference type="OrthoDB" id="1600564at2759"/>
<dbReference type="AlphaFoldDB" id="A0A9W7ZM14"/>
<dbReference type="PANTHER" id="PTHR45648">
    <property type="entry name" value="GDSL LIPASE/ACYLHYDROLASE FAMILY PROTEIN (AFU_ORTHOLOGUE AFUA_4G14700)"/>
    <property type="match status" value="1"/>
</dbReference>
<dbReference type="Pfam" id="PF00657">
    <property type="entry name" value="Lipase_GDSL"/>
    <property type="match status" value="1"/>
</dbReference>
<evidence type="ECO:0000256" key="1">
    <source>
        <dbReference type="ARBA" id="ARBA00022801"/>
    </source>
</evidence>
<comment type="caution">
    <text evidence="3">The sequence shown here is derived from an EMBL/GenBank/DDBJ whole genome shotgun (WGS) entry which is preliminary data.</text>
</comment>
<dbReference type="InterPro" id="IPR001087">
    <property type="entry name" value="GDSL"/>
</dbReference>
<feature type="signal peptide" evidence="2">
    <location>
        <begin position="1"/>
        <end position="22"/>
    </location>
</feature>
<proteinExistence type="predicted"/>
<keyword evidence="1" id="KW-0378">Hydrolase</keyword>
<dbReference type="InterPro" id="IPR036514">
    <property type="entry name" value="SGNH_hydro_sf"/>
</dbReference>
<keyword evidence="2" id="KW-0732">Signal</keyword>
<dbReference type="Proteomes" id="UP001150538">
    <property type="component" value="Unassembled WGS sequence"/>
</dbReference>
<evidence type="ECO:0000313" key="3">
    <source>
        <dbReference type="EMBL" id="KAJ1912293.1"/>
    </source>
</evidence>
<evidence type="ECO:0000313" key="4">
    <source>
        <dbReference type="Proteomes" id="UP001150538"/>
    </source>
</evidence>
<reference evidence="3" key="1">
    <citation type="submission" date="2022-07" db="EMBL/GenBank/DDBJ databases">
        <title>Phylogenomic reconstructions and comparative analyses of Kickxellomycotina fungi.</title>
        <authorList>
            <person name="Reynolds N.K."/>
            <person name="Stajich J.E."/>
            <person name="Barry K."/>
            <person name="Grigoriev I.V."/>
            <person name="Crous P."/>
            <person name="Smith M.E."/>
        </authorList>
    </citation>
    <scope>NUCLEOTIDE SEQUENCE</scope>
    <source>
        <strain evidence="3">NBRC 100468</strain>
    </source>
</reference>